<gene>
    <name evidence="1" type="ordered locus">O3K_22995</name>
</gene>
<reference evidence="1 2" key="1">
    <citation type="journal article" date="2012" name="PLoS ONE">
        <title>Genomic comparison of Escherichia coli O104:H4 isolates from 2009 and 2011 reveals plasmid, and prophage heterogeneity, including Shiga toxin encoding phage stx2.</title>
        <authorList>
            <consortium name="Threat Characterization Consortium"/>
            <person name="Ahmed S.A."/>
            <person name="Awosika J."/>
            <person name="Baldwin C."/>
            <person name="Bishop-Lilly K.A."/>
            <person name="Biswas B."/>
            <person name="Broomall S."/>
            <person name="Chain P.S."/>
            <person name="Chertkov O."/>
            <person name="Chokoshvili O."/>
            <person name="Coyne S."/>
            <person name="Davenport K."/>
            <person name="Detter J.C."/>
            <person name="Dorman W."/>
            <person name="Erkkila T.H."/>
            <person name="Folster J.P."/>
            <person name="Frey K.G."/>
            <person name="George M."/>
            <person name="Gleasner C."/>
            <person name="Henry M."/>
            <person name="Hill K.K."/>
            <person name="Hubbard K."/>
            <person name="Insalaco J."/>
            <person name="Johnson S."/>
            <person name="Kitzmiller A."/>
            <person name="Krepps M."/>
            <person name="Lo C.C."/>
            <person name="Luu T."/>
            <person name="McNew L.A."/>
            <person name="Minogue T."/>
            <person name="Munk C.A."/>
            <person name="Osborne B."/>
            <person name="Patel M."/>
            <person name="Reitenga K.G."/>
            <person name="Rosenzweig C.N."/>
            <person name="Shea A."/>
            <person name="Shen X."/>
            <person name="Strockbine N."/>
            <person name="Tarr C."/>
            <person name="Teshima H."/>
            <person name="van Gieson E."/>
            <person name="Verratti K."/>
            <person name="Wolcott M."/>
            <person name="Xie G."/>
            <person name="Sozhamannan S."/>
            <person name="Gibbons H.S."/>
        </authorList>
    </citation>
    <scope>NUCLEOTIDE SEQUENCE [LARGE SCALE GENOMIC DNA]</scope>
    <source>
        <strain evidence="1 2">2011C-3493</strain>
    </source>
</reference>
<dbReference type="Proteomes" id="UP000006167">
    <property type="component" value="Chromosome"/>
</dbReference>
<evidence type="ECO:0000313" key="1">
    <source>
        <dbReference type="EMBL" id="AFS76451.1"/>
    </source>
</evidence>
<name>A0A0E0Y8M7_ECO1C</name>
<dbReference type="AlphaFoldDB" id="A0A0E0Y8M7"/>
<dbReference type="HOGENOM" id="CLU_2552877_0_0_6"/>
<evidence type="ECO:0000313" key="2">
    <source>
        <dbReference type="Proteomes" id="UP000006167"/>
    </source>
</evidence>
<proteinExistence type="predicted"/>
<organism evidence="1 2">
    <name type="scientific">Escherichia coli O104:H4 (strain 2011C-3493)</name>
    <dbReference type="NCBI Taxonomy" id="1133852"/>
    <lineage>
        <taxon>Bacteria</taxon>
        <taxon>Pseudomonadati</taxon>
        <taxon>Pseudomonadota</taxon>
        <taxon>Gammaproteobacteria</taxon>
        <taxon>Enterobacterales</taxon>
        <taxon>Enterobacteriaceae</taxon>
        <taxon>Escherichia</taxon>
    </lineage>
</organism>
<dbReference type="KEGG" id="esl:O3K_22995"/>
<protein>
    <submittedName>
        <fullName evidence="1">Uncharacterized protein</fullName>
    </submittedName>
</protein>
<dbReference type="EMBL" id="CP003289">
    <property type="protein sequence ID" value="AFS76451.1"/>
    <property type="molecule type" value="Genomic_DNA"/>
</dbReference>
<sequence length="82" mass="8981">MCVTEVPEVFFQACGSLRNTVVTFDGAVEGLPLITDPVGVVGDIIRIGELRADGRKQDAGLMRDAKSTMYISVLKARRRKKL</sequence>
<accession>A0A0E0Y8M7</accession>